<dbReference type="Proteomes" id="UP000190166">
    <property type="component" value="Unassembled WGS sequence"/>
</dbReference>
<dbReference type="EMBL" id="FUZZ01000003">
    <property type="protein sequence ID" value="SKD08061.1"/>
    <property type="molecule type" value="Genomic_DNA"/>
</dbReference>
<evidence type="ECO:0000259" key="12">
    <source>
        <dbReference type="Pfam" id="PF03544"/>
    </source>
</evidence>
<dbReference type="GO" id="GO:0015031">
    <property type="term" value="P:protein transport"/>
    <property type="evidence" value="ECO:0007669"/>
    <property type="project" value="UniProtKB-KW"/>
</dbReference>
<dbReference type="GO" id="GO:0031992">
    <property type="term" value="F:energy transducer activity"/>
    <property type="evidence" value="ECO:0007669"/>
    <property type="project" value="TreeGrafter"/>
</dbReference>
<gene>
    <name evidence="13" type="ORF">SAMN05660461_4012</name>
</gene>
<dbReference type="InterPro" id="IPR051045">
    <property type="entry name" value="TonB-dependent_transducer"/>
</dbReference>
<keyword evidence="7" id="KW-0653">Protein transport</keyword>
<comment type="similarity">
    <text evidence="2">Belongs to the TonB family.</text>
</comment>
<evidence type="ECO:0000256" key="10">
    <source>
        <dbReference type="SAM" id="MobiDB-lite"/>
    </source>
</evidence>
<dbReference type="PANTHER" id="PTHR33446">
    <property type="entry name" value="PROTEIN TONB-RELATED"/>
    <property type="match status" value="1"/>
</dbReference>
<feature type="transmembrane region" description="Helical" evidence="11">
    <location>
        <begin position="81"/>
        <end position="103"/>
    </location>
</feature>
<keyword evidence="8 11" id="KW-1133">Transmembrane helix</keyword>
<keyword evidence="3" id="KW-0813">Transport</keyword>
<dbReference type="AlphaFoldDB" id="A0A1T5P5S9"/>
<dbReference type="Pfam" id="PF03544">
    <property type="entry name" value="TonB_C"/>
    <property type="match status" value="1"/>
</dbReference>
<keyword evidence="9 11" id="KW-0472">Membrane</keyword>
<comment type="subcellular location">
    <subcellularLocation>
        <location evidence="1">Cell inner membrane</location>
        <topology evidence="1">Single-pass membrane protein</topology>
        <orientation evidence="1">Periplasmic side</orientation>
    </subcellularLocation>
</comment>
<dbReference type="Gene3D" id="3.30.1150.10">
    <property type="match status" value="1"/>
</dbReference>
<evidence type="ECO:0000256" key="11">
    <source>
        <dbReference type="SAM" id="Phobius"/>
    </source>
</evidence>
<dbReference type="PANTHER" id="PTHR33446:SF2">
    <property type="entry name" value="PROTEIN TONB"/>
    <property type="match status" value="1"/>
</dbReference>
<organism evidence="13 14">
    <name type="scientific">Chitinophaga ginsengisegetis</name>
    <dbReference type="NCBI Taxonomy" id="393003"/>
    <lineage>
        <taxon>Bacteria</taxon>
        <taxon>Pseudomonadati</taxon>
        <taxon>Bacteroidota</taxon>
        <taxon>Chitinophagia</taxon>
        <taxon>Chitinophagales</taxon>
        <taxon>Chitinophagaceae</taxon>
        <taxon>Chitinophaga</taxon>
    </lineage>
</organism>
<keyword evidence="5" id="KW-0997">Cell inner membrane</keyword>
<feature type="region of interest" description="Disordered" evidence="10">
    <location>
        <begin position="114"/>
        <end position="199"/>
    </location>
</feature>
<keyword evidence="6 11" id="KW-0812">Transmembrane</keyword>
<evidence type="ECO:0000313" key="14">
    <source>
        <dbReference type="Proteomes" id="UP000190166"/>
    </source>
</evidence>
<evidence type="ECO:0000256" key="3">
    <source>
        <dbReference type="ARBA" id="ARBA00022448"/>
    </source>
</evidence>
<keyword evidence="4" id="KW-1003">Cell membrane</keyword>
<dbReference type="InterPro" id="IPR037682">
    <property type="entry name" value="TonB_C"/>
</dbReference>
<evidence type="ECO:0000256" key="8">
    <source>
        <dbReference type="ARBA" id="ARBA00022989"/>
    </source>
</evidence>
<keyword evidence="14" id="KW-1185">Reference proteome</keyword>
<dbReference type="SUPFAM" id="SSF74653">
    <property type="entry name" value="TolA/TonB C-terminal domain"/>
    <property type="match status" value="1"/>
</dbReference>
<dbReference type="InterPro" id="IPR006260">
    <property type="entry name" value="TonB/TolA_C"/>
</dbReference>
<reference evidence="13 14" key="1">
    <citation type="submission" date="2017-02" db="EMBL/GenBank/DDBJ databases">
        <authorList>
            <person name="Peterson S.W."/>
        </authorList>
    </citation>
    <scope>NUCLEOTIDE SEQUENCE [LARGE SCALE GENOMIC DNA]</scope>
    <source>
        <strain evidence="13 14">DSM 18108</strain>
    </source>
</reference>
<evidence type="ECO:0000256" key="6">
    <source>
        <dbReference type="ARBA" id="ARBA00022692"/>
    </source>
</evidence>
<name>A0A1T5P5S9_9BACT</name>
<proteinExistence type="inferred from homology"/>
<evidence type="ECO:0000256" key="2">
    <source>
        <dbReference type="ARBA" id="ARBA00006555"/>
    </source>
</evidence>
<evidence type="ECO:0000256" key="1">
    <source>
        <dbReference type="ARBA" id="ARBA00004383"/>
    </source>
</evidence>
<sequence>MTDKRPHIKPEELAGLIRQYLAGELDDKAMHALERQALDDPFLADALEGYALHTPEQTAHQEDLAARLSERIASRGRIRPMFYRIAAAAAILLLMFSAGWFLWEQQRRTPIAGVNTSNSAKEPASVFSEHGDTAPSPANADHPAQKITPPTPAKPVTAEKQAAKQEPATEAADKTIPYAKNEAADKTVPSVSRRVPDVDSSVPAAATAIQAERAEQQRNFAVPPAPNKEKQIMIRGQNNYSLGKLDSQKNALNEVVVIGYGIQKKQNVTGAVTVVKESAISDSGTQAFLQGKVAGVDVSSDDTDINAYRAPAPITGETAFQNYLKTKTVNPDNLYNGTVRVSFTVMPDGSLQDFKIIRHLNDACDAEAIRVIKEGPAWIPASDGKPAKVKVRVKFNVQKDK</sequence>
<dbReference type="NCBIfam" id="TIGR01352">
    <property type="entry name" value="tonB_Cterm"/>
    <property type="match status" value="1"/>
</dbReference>
<protein>
    <submittedName>
        <fullName evidence="13">TonB family C-terminal domain-containing protein</fullName>
    </submittedName>
</protein>
<evidence type="ECO:0000256" key="5">
    <source>
        <dbReference type="ARBA" id="ARBA00022519"/>
    </source>
</evidence>
<accession>A0A1T5P5S9</accession>
<evidence type="ECO:0000256" key="4">
    <source>
        <dbReference type="ARBA" id="ARBA00022475"/>
    </source>
</evidence>
<feature type="domain" description="TonB C-terminal" evidence="12">
    <location>
        <begin position="336"/>
        <end position="396"/>
    </location>
</feature>
<dbReference type="RefSeq" id="WP_079471294.1">
    <property type="nucleotide sequence ID" value="NZ_FUZZ01000003.1"/>
</dbReference>
<evidence type="ECO:0000256" key="7">
    <source>
        <dbReference type="ARBA" id="ARBA00022927"/>
    </source>
</evidence>
<evidence type="ECO:0000256" key="9">
    <source>
        <dbReference type="ARBA" id="ARBA00023136"/>
    </source>
</evidence>
<dbReference type="STRING" id="393003.SAMN05660461_4012"/>
<dbReference type="GO" id="GO:0098797">
    <property type="term" value="C:plasma membrane protein complex"/>
    <property type="evidence" value="ECO:0007669"/>
    <property type="project" value="TreeGrafter"/>
</dbReference>
<evidence type="ECO:0000313" key="13">
    <source>
        <dbReference type="EMBL" id="SKD08061.1"/>
    </source>
</evidence>
<feature type="compositionally biased region" description="Low complexity" evidence="10">
    <location>
        <begin position="188"/>
        <end position="199"/>
    </location>
</feature>
<dbReference type="GO" id="GO:0055085">
    <property type="term" value="P:transmembrane transport"/>
    <property type="evidence" value="ECO:0007669"/>
    <property type="project" value="InterPro"/>
</dbReference>